<dbReference type="RefSeq" id="WP_290360753.1">
    <property type="nucleotide sequence ID" value="NZ_JAUHHC010000005.1"/>
</dbReference>
<accession>A0ABT8DW09</accession>
<dbReference type="Pfam" id="PF07793">
    <property type="entry name" value="DUF1631"/>
    <property type="match status" value="1"/>
</dbReference>
<protein>
    <submittedName>
        <fullName evidence="1">DUF1631 family protein</fullName>
    </submittedName>
</protein>
<gene>
    <name evidence="1" type="ORF">QWJ38_19335</name>
</gene>
<sequence>MPFAPNLQSLLDEALTRLPALSRHVQDATQDALAARPQYFELQDSWRRLRPRFATDFEAALLPLLQAARRGEDPLQRRSGGLDALSLVDEQQALQDIAIAQAIQAIEQASKVELHQLDNFFAALRGTARARSKDNPLRPALFAQALYQALFGTELDAQRRYALMEVAATPLGAALHRLYAALCERLSAADLSQLVAGHAARLEDSDAQQRFARARLPTRDLQPTEPASFDGLAQRVLAYNSSRPQPLDAAPGAAEPGAPDMLSRLYQQILADPRLLPPIRQALARLQVAVVRLSRRDPSLLRSQDHPAWRLLNRVAAHGMGFEHEDEPGLQGFLRFIEAELQLLIDTPAPSALLFQQVLARVEQQLSSQAQQRSERSAGALAALEREQLRPQWLKLVREQIDAQLIGAPLGPRLRRFLQTRWVEVIVQAMVQDGRDAPRAHAAIDLVDQLLDSLQPDASGTALRQRLPALIQGLRAGCDAIGLTEPQREPVLQELMQQHARLLRGQSALPPRAAAESPAPDPAPDDELLQRLLHERESQLPEHWAHTKVDRSRLPTVPVQLYAQNDSPDARAAAQRWLDAQQVGGWYHLFVQSQWLTAQLAWVGESRQFFLFVGQDPEQRHSMTRGALQQLLANGLIAALDDTGVVERAVQTLMQDLDDAR</sequence>
<dbReference type="EMBL" id="JAUHHC010000005">
    <property type="protein sequence ID" value="MDN3922450.1"/>
    <property type="molecule type" value="Genomic_DNA"/>
</dbReference>
<keyword evidence="2" id="KW-1185">Reference proteome</keyword>
<reference evidence="1 2" key="1">
    <citation type="submission" date="2023-06" db="EMBL/GenBank/DDBJ databases">
        <title>Pelomonas sp. PFR6 16S ribosomal RNA gene Genome sequencing and assembly.</title>
        <authorList>
            <person name="Woo H."/>
        </authorList>
    </citation>
    <scope>NUCLEOTIDE SEQUENCE [LARGE SCALE GENOMIC DNA]</scope>
    <source>
        <strain evidence="1 2">PFR6</strain>
    </source>
</reference>
<dbReference type="Proteomes" id="UP001228044">
    <property type="component" value="Unassembled WGS sequence"/>
</dbReference>
<evidence type="ECO:0000313" key="2">
    <source>
        <dbReference type="Proteomes" id="UP001228044"/>
    </source>
</evidence>
<proteinExistence type="predicted"/>
<dbReference type="InterPro" id="IPR012434">
    <property type="entry name" value="DUF1631"/>
</dbReference>
<evidence type="ECO:0000313" key="1">
    <source>
        <dbReference type="EMBL" id="MDN3922450.1"/>
    </source>
</evidence>
<name>A0ABT8DW09_9BURK</name>
<comment type="caution">
    <text evidence="1">The sequence shown here is derived from an EMBL/GenBank/DDBJ whole genome shotgun (WGS) entry which is preliminary data.</text>
</comment>
<organism evidence="1 2">
    <name type="scientific">Roseateles violae</name>
    <dbReference type="NCBI Taxonomy" id="3058042"/>
    <lineage>
        <taxon>Bacteria</taxon>
        <taxon>Pseudomonadati</taxon>
        <taxon>Pseudomonadota</taxon>
        <taxon>Betaproteobacteria</taxon>
        <taxon>Burkholderiales</taxon>
        <taxon>Sphaerotilaceae</taxon>
        <taxon>Roseateles</taxon>
    </lineage>
</organism>